<dbReference type="Proteomes" id="UP001596113">
    <property type="component" value="Unassembled WGS sequence"/>
</dbReference>
<evidence type="ECO:0000313" key="3">
    <source>
        <dbReference type="Proteomes" id="UP001596113"/>
    </source>
</evidence>
<organism evidence="2 3">
    <name type="scientific">Cohnella soli</name>
    <dbReference type="NCBI Taxonomy" id="425005"/>
    <lineage>
        <taxon>Bacteria</taxon>
        <taxon>Bacillati</taxon>
        <taxon>Bacillota</taxon>
        <taxon>Bacilli</taxon>
        <taxon>Bacillales</taxon>
        <taxon>Paenibacillaceae</taxon>
        <taxon>Cohnella</taxon>
    </lineage>
</organism>
<proteinExistence type="predicted"/>
<accession>A0ABW0HMT7</accession>
<dbReference type="PANTHER" id="PTHR34351">
    <property type="entry name" value="SLR1927 PROTEIN-RELATED"/>
    <property type="match status" value="1"/>
</dbReference>
<keyword evidence="3" id="KW-1185">Reference proteome</keyword>
<gene>
    <name evidence="2" type="ORF">ACFPOF_07270</name>
</gene>
<protein>
    <submittedName>
        <fullName evidence="2">DUF58 domain-containing protein</fullName>
    </submittedName>
</protein>
<feature type="domain" description="DUF58" evidence="1">
    <location>
        <begin position="188"/>
        <end position="354"/>
    </location>
</feature>
<comment type="caution">
    <text evidence="2">The sequence shown here is derived from an EMBL/GenBank/DDBJ whole genome shotgun (WGS) entry which is preliminary data.</text>
</comment>
<evidence type="ECO:0000313" key="2">
    <source>
        <dbReference type="EMBL" id="MFC5402535.1"/>
    </source>
</evidence>
<dbReference type="EMBL" id="JBHSMI010000013">
    <property type="protein sequence ID" value="MFC5402535.1"/>
    <property type="molecule type" value="Genomic_DNA"/>
</dbReference>
<dbReference type="InterPro" id="IPR002881">
    <property type="entry name" value="DUF58"/>
</dbReference>
<reference evidence="3" key="1">
    <citation type="journal article" date="2019" name="Int. J. Syst. Evol. Microbiol.">
        <title>The Global Catalogue of Microorganisms (GCM) 10K type strain sequencing project: providing services to taxonomists for standard genome sequencing and annotation.</title>
        <authorList>
            <consortium name="The Broad Institute Genomics Platform"/>
            <consortium name="The Broad Institute Genome Sequencing Center for Infectious Disease"/>
            <person name="Wu L."/>
            <person name="Ma J."/>
        </authorList>
    </citation>
    <scope>NUCLEOTIDE SEQUENCE [LARGE SCALE GENOMIC DNA]</scope>
    <source>
        <strain evidence="3">CGMCC 1.18575</strain>
    </source>
</reference>
<dbReference type="PANTHER" id="PTHR34351:SF2">
    <property type="entry name" value="DUF58 DOMAIN-CONTAINING PROTEIN"/>
    <property type="match status" value="1"/>
</dbReference>
<sequence length="366" mass="40798">MTVVLWIVLVMAALYMLQWAVFRIVGLKSVSYDRSFSASRVHAGESLWMRETIANRARLPRPWVRVESLLPAQIVFKHAQADMSIHSGDRLQNHASLFSIPGNTEIVRKHEIVCPSRGKYRIDSYTLTSGDFVGFSGRSVRQPADLEIVVYPKVRPISDLPLEARKYVQSIRSMASPIREDAPFVSGIRPYRPGDPFRMVNWSATAKTGQMLVHRREAMQDNDLTVIVNAELLDHANNVRISAETFEEALSYAASVAQYMIGGGGRTGLIFNGATDESDTSVFRVSEKSGAAHMDAMLEAMAGFKPVTKLGLSFLLKQLIDEKRRGKHYLLLSGFIGEKESQFVRQLREQGNAVELLLLGKGEVAS</sequence>
<evidence type="ECO:0000259" key="1">
    <source>
        <dbReference type="Pfam" id="PF01882"/>
    </source>
</evidence>
<dbReference type="Pfam" id="PF01882">
    <property type="entry name" value="DUF58"/>
    <property type="match status" value="1"/>
</dbReference>
<name>A0ABW0HMT7_9BACL</name>
<dbReference type="RefSeq" id="WP_378131071.1">
    <property type="nucleotide sequence ID" value="NZ_JBHSMI010000013.1"/>
</dbReference>